<name>A0A0A8YSJ0_ARUDO</name>
<accession>A0A0A8YSJ0</accession>
<dbReference type="EMBL" id="GBRH01267916">
    <property type="protein sequence ID" value="JAD29979.1"/>
    <property type="molecule type" value="Transcribed_RNA"/>
</dbReference>
<reference evidence="1" key="2">
    <citation type="journal article" date="2015" name="Data Brief">
        <title>Shoot transcriptome of the giant reed, Arundo donax.</title>
        <authorList>
            <person name="Barrero R.A."/>
            <person name="Guerrero F.D."/>
            <person name="Moolhuijzen P."/>
            <person name="Goolsby J.A."/>
            <person name="Tidwell J."/>
            <person name="Bellgard S.E."/>
            <person name="Bellgard M.I."/>
        </authorList>
    </citation>
    <scope>NUCLEOTIDE SEQUENCE</scope>
    <source>
        <tissue evidence="1">Shoot tissue taken approximately 20 cm above the soil surface</tissue>
    </source>
</reference>
<evidence type="ECO:0000313" key="1">
    <source>
        <dbReference type="EMBL" id="JAD29979.1"/>
    </source>
</evidence>
<organism evidence="1">
    <name type="scientific">Arundo donax</name>
    <name type="common">Giant reed</name>
    <name type="synonym">Donax arundinaceus</name>
    <dbReference type="NCBI Taxonomy" id="35708"/>
    <lineage>
        <taxon>Eukaryota</taxon>
        <taxon>Viridiplantae</taxon>
        <taxon>Streptophyta</taxon>
        <taxon>Embryophyta</taxon>
        <taxon>Tracheophyta</taxon>
        <taxon>Spermatophyta</taxon>
        <taxon>Magnoliopsida</taxon>
        <taxon>Liliopsida</taxon>
        <taxon>Poales</taxon>
        <taxon>Poaceae</taxon>
        <taxon>PACMAD clade</taxon>
        <taxon>Arundinoideae</taxon>
        <taxon>Arundineae</taxon>
        <taxon>Arundo</taxon>
    </lineage>
</organism>
<reference evidence="1" key="1">
    <citation type="submission" date="2014-09" db="EMBL/GenBank/DDBJ databases">
        <authorList>
            <person name="Magalhaes I.L.F."/>
            <person name="Oliveira U."/>
            <person name="Santos F.R."/>
            <person name="Vidigal T.H.D.A."/>
            <person name="Brescovit A.D."/>
            <person name="Santos A.J."/>
        </authorList>
    </citation>
    <scope>NUCLEOTIDE SEQUENCE</scope>
    <source>
        <tissue evidence="1">Shoot tissue taken approximately 20 cm above the soil surface</tissue>
    </source>
</reference>
<dbReference type="AlphaFoldDB" id="A0A0A8YSJ0"/>
<protein>
    <submittedName>
        <fullName evidence="1">Uncharacterized protein</fullName>
    </submittedName>
</protein>
<proteinExistence type="predicted"/>
<sequence>MFCSAVYSFSCRYDHFKKSCS</sequence>